<protein>
    <recommendedName>
        <fullName evidence="3">Helicase/UvrB N-terminal domain-containing protein</fullName>
    </recommendedName>
</protein>
<feature type="compositionally biased region" description="Polar residues" evidence="2">
    <location>
        <begin position="1204"/>
        <end position="1216"/>
    </location>
</feature>
<reference evidence="4 5" key="1">
    <citation type="submission" date="2024-02" db="EMBL/GenBank/DDBJ databases">
        <authorList>
            <person name="Chen Y."/>
            <person name="Shah S."/>
            <person name="Dougan E. K."/>
            <person name="Thang M."/>
            <person name="Chan C."/>
        </authorList>
    </citation>
    <scope>NUCLEOTIDE SEQUENCE [LARGE SCALE GENOMIC DNA]</scope>
</reference>
<dbReference type="Proteomes" id="UP001642484">
    <property type="component" value="Unassembled WGS sequence"/>
</dbReference>
<dbReference type="SUPFAM" id="SSF52540">
    <property type="entry name" value="P-loop containing nucleoside triphosphate hydrolases"/>
    <property type="match status" value="1"/>
</dbReference>
<dbReference type="SUPFAM" id="SSF47473">
    <property type="entry name" value="EF-hand"/>
    <property type="match status" value="1"/>
</dbReference>
<keyword evidence="5" id="KW-1185">Reference proteome</keyword>
<keyword evidence="1" id="KW-0175">Coiled coil</keyword>
<comment type="caution">
    <text evidence="4">The sequence shown here is derived from an EMBL/GenBank/DDBJ whole genome shotgun (WGS) entry which is preliminary data.</text>
</comment>
<dbReference type="EMBL" id="CAXAMN010021362">
    <property type="protein sequence ID" value="CAK9058608.1"/>
    <property type="molecule type" value="Genomic_DNA"/>
</dbReference>
<evidence type="ECO:0000259" key="3">
    <source>
        <dbReference type="Pfam" id="PF04851"/>
    </source>
</evidence>
<sequence>MGKDDEVMPFSERPASSGRVELPKPNDPNLKCQSFRPALQDAKFRKIFKHFQEKSPVMKASKMENAMQVLGLNPTPAQVCELLHRVGQPVVLNFETFSQAKKEALACWAQPAEAQAAELQKCFEDFDPQKTGFLQRATIATIMGGTFSEEQLEELLSGTRLTSKGYKYSDLVEKLLNDDEKVTCSTSESSDGSCEERGVEASEGIKQSLEEALREEFATKLAELQEALEEKNSGFCNDEAEWLHMASNRQLEEAKKEHLQKVRSLQEKLEASKRETQELTHREDKQKVLMEEREERGQNQEIDRPRSLLDSGVAATQRFEEALQIFEESTAQHGADHPEIASAYQSLDNQKLDEATQILSFHLGAVLPLRFTVKERPSVLRNMEETTFLGRFKAGAKKCFVSYPGKFKGGWQILVRDDGEYSDQSAACVYCCKRKDGLGVHVPDPLNPAAPCYCWRICGKGNPTNRNFHTFGYLFEVGPPYDDEKHMKNAEETAKAMNAILVRKDASPEEYRKAVEDAKRAWSEHGERPAWGCFWYDVWYKNTEKGVKAGQTPVVVYYPGMLGMGKATMEDLSNPDVSLWDSDSSNRGLGGSQKMEVATMDAMNWPYEEMDFMEFIHRSLQIGEKVLAWNEGKRQWTRGVIASKRELEPQDKEDVSFKWAVQCQESEDCFETSRIRPDNGEMDELEEKLIRQDFIGALNVCLQEGQTVISTCPRKEWLQDGTPAMTFDIRSQDVGSLQKLCSDVLSGNFEVSINKETFKNQTETAGLNDEIDYWQLQVNKTEFVKAYKSMLMSSTRLTPHQQDRLSKLDESNRIHLKAAAGSGKTFVAAQKVVNTLLGHPEGQVLFVAPCKTLCLHFVRLLLMMDTGGRAEELVCARLKVMYNNPFKCFMTVRIVDNKRRITFQEEKNTAERELILAVVDEAHDIFCPRVVQKHLKETLQRSKQSILLSDLSQSSALEQNFHELGHYDEVYLTETVRSTERVALGAKSFQLSFEHEQSEKTEVTSIGSKGPPLKTFIFERPKKEAAPLFNDYCHYTIAALKHVVSSYPDLSLHHNVAIIVPHSDFLGKLKPLLKKKLQEEITCRKLSKRLGLISFEDSLSYLVSSSVAEQDSKEEHMILDSIDNAKGLEQLIVIVVGMDAEIKSKGPADLTTLAARAGLYQSITRAQLLAVVVNKLLPGGWLAHLATCRLKQGQFDEREARGEAQTTAATNLVQDIQSRKSKKNNQNETDKQLDSTGRSVSKNLPESQSSPSRGKSPAVSSLLKPVRYQGAFETSVWDTDQNSLFTSIAELRPAFNPLELSLPLFDLLKSKLSRVPLPSSCPFPEEDCFVCWQNFPDEVAEHDEFLERMRRLYLFHRGGAWLERTELISWDLKYPVHAGDPELHGHNGIRTATRYIREGRYALQSTSRKVTLTYDRLARAEYRAAGPGRGGRFEEWAIRPRVPPPADVDLEELSEKSKNPSVKPIAWPDHNLSEQTLKDLEEQWKERGPWSLEHLWFSTTDLG</sequence>
<feature type="region of interest" description="Disordered" evidence="2">
    <location>
        <begin position="1201"/>
        <end position="1260"/>
    </location>
</feature>
<dbReference type="Gene3D" id="3.40.50.300">
    <property type="entry name" value="P-loop containing nucleotide triphosphate hydrolases"/>
    <property type="match status" value="1"/>
</dbReference>
<organism evidence="4 5">
    <name type="scientific">Durusdinium trenchii</name>
    <dbReference type="NCBI Taxonomy" id="1381693"/>
    <lineage>
        <taxon>Eukaryota</taxon>
        <taxon>Sar</taxon>
        <taxon>Alveolata</taxon>
        <taxon>Dinophyceae</taxon>
        <taxon>Suessiales</taxon>
        <taxon>Symbiodiniaceae</taxon>
        <taxon>Durusdinium</taxon>
    </lineage>
</organism>
<evidence type="ECO:0000313" key="4">
    <source>
        <dbReference type="EMBL" id="CAK9058608.1"/>
    </source>
</evidence>
<proteinExistence type="predicted"/>
<dbReference type="InterPro" id="IPR027417">
    <property type="entry name" value="P-loop_NTPase"/>
</dbReference>
<dbReference type="Gene3D" id="1.10.238.10">
    <property type="entry name" value="EF-hand"/>
    <property type="match status" value="1"/>
</dbReference>
<dbReference type="InterPro" id="IPR006935">
    <property type="entry name" value="Helicase/UvrB_N"/>
</dbReference>
<evidence type="ECO:0000256" key="2">
    <source>
        <dbReference type="SAM" id="MobiDB-lite"/>
    </source>
</evidence>
<name>A0ABP0N5A8_9DINO</name>
<evidence type="ECO:0000256" key="1">
    <source>
        <dbReference type="SAM" id="Coils"/>
    </source>
</evidence>
<dbReference type="InterPro" id="IPR011992">
    <property type="entry name" value="EF-hand-dom_pair"/>
</dbReference>
<feature type="domain" description="Helicase/UvrB N-terminal" evidence="3">
    <location>
        <begin position="797"/>
        <end position="927"/>
    </location>
</feature>
<feature type="compositionally biased region" description="Polar residues" evidence="2">
    <location>
        <begin position="1234"/>
        <end position="1253"/>
    </location>
</feature>
<dbReference type="Pfam" id="PF04851">
    <property type="entry name" value="ResIII"/>
    <property type="match status" value="1"/>
</dbReference>
<evidence type="ECO:0000313" key="5">
    <source>
        <dbReference type="Proteomes" id="UP001642484"/>
    </source>
</evidence>
<feature type="coiled-coil region" evidence="1">
    <location>
        <begin position="210"/>
        <end position="282"/>
    </location>
</feature>
<gene>
    <name evidence="4" type="ORF">CCMP2556_LOCUS28895</name>
</gene>
<feature type="region of interest" description="Disordered" evidence="2">
    <location>
        <begin position="1"/>
        <end position="31"/>
    </location>
</feature>
<accession>A0ABP0N5A8</accession>